<reference evidence="6" key="1">
    <citation type="submission" date="2018-05" db="EMBL/GenBank/DDBJ databases">
        <authorList>
            <person name="Lanie J.A."/>
            <person name="Ng W.-L."/>
            <person name="Kazmierczak K.M."/>
            <person name="Andrzejewski T.M."/>
            <person name="Davidsen T.M."/>
            <person name="Wayne K.J."/>
            <person name="Tettelin H."/>
            <person name="Glass J.I."/>
            <person name="Rusch D."/>
            <person name="Podicherti R."/>
            <person name="Tsui H.-C.T."/>
            <person name="Winkler M.E."/>
        </authorList>
    </citation>
    <scope>NUCLEOTIDE SEQUENCE</scope>
</reference>
<dbReference type="Pfam" id="PF01494">
    <property type="entry name" value="FAD_binding_3"/>
    <property type="match status" value="1"/>
</dbReference>
<keyword evidence="2" id="KW-0285">Flavoprotein</keyword>
<evidence type="ECO:0000256" key="1">
    <source>
        <dbReference type="ARBA" id="ARBA00001974"/>
    </source>
</evidence>
<protein>
    <recommendedName>
        <fullName evidence="5">FAD-binding domain-containing protein</fullName>
    </recommendedName>
</protein>
<proteinExistence type="predicted"/>
<feature type="region of interest" description="Disordered" evidence="4">
    <location>
        <begin position="1"/>
        <end position="21"/>
    </location>
</feature>
<keyword evidence="3" id="KW-0274">FAD</keyword>
<dbReference type="GO" id="GO:0071949">
    <property type="term" value="F:FAD binding"/>
    <property type="evidence" value="ECO:0007669"/>
    <property type="project" value="InterPro"/>
</dbReference>
<sequence>MPDNNPIFEFQHSPDQDSASPVRHPVVIAGAGPVGLTLAIDLALKQVPVVLLEALNTISDGSRAICFAKRTLEICKRLGMGRRLLDKGVTWKTGKVFLGDDQLFEFDLLPEDGHQFPAFINLQQYYMELYAIDRALELKEFIDLRWFSELKGIESMEEGVRLTVSTPDGSYQMECDWLIAADGARSFCRKALGLEFQGRTFD</sequence>
<name>A0A381U8G9_9ZZZZ</name>
<dbReference type="SUPFAM" id="SSF51905">
    <property type="entry name" value="FAD/NAD(P)-binding domain"/>
    <property type="match status" value="1"/>
</dbReference>
<dbReference type="AlphaFoldDB" id="A0A381U8G9"/>
<organism evidence="6">
    <name type="scientific">marine metagenome</name>
    <dbReference type="NCBI Taxonomy" id="408172"/>
    <lineage>
        <taxon>unclassified sequences</taxon>
        <taxon>metagenomes</taxon>
        <taxon>ecological metagenomes</taxon>
    </lineage>
</organism>
<dbReference type="PANTHER" id="PTHR43004:SF19">
    <property type="entry name" value="BINDING MONOOXYGENASE, PUTATIVE (JCVI)-RELATED"/>
    <property type="match status" value="1"/>
</dbReference>
<feature type="non-terminal residue" evidence="6">
    <location>
        <position position="1"/>
    </location>
</feature>
<dbReference type="InterPro" id="IPR002938">
    <property type="entry name" value="FAD-bd"/>
</dbReference>
<evidence type="ECO:0000259" key="5">
    <source>
        <dbReference type="Pfam" id="PF01494"/>
    </source>
</evidence>
<evidence type="ECO:0000256" key="2">
    <source>
        <dbReference type="ARBA" id="ARBA00022630"/>
    </source>
</evidence>
<dbReference type="EMBL" id="UINC01005806">
    <property type="protein sequence ID" value="SVA23667.1"/>
    <property type="molecule type" value="Genomic_DNA"/>
</dbReference>
<gene>
    <name evidence="6" type="ORF">METZ01_LOCUS76521</name>
</gene>
<dbReference type="GO" id="GO:0016709">
    <property type="term" value="F:oxidoreductase activity, acting on paired donors, with incorporation or reduction of molecular oxygen, NAD(P)H as one donor, and incorporation of one atom of oxygen"/>
    <property type="evidence" value="ECO:0007669"/>
    <property type="project" value="UniProtKB-ARBA"/>
</dbReference>
<dbReference type="InterPro" id="IPR036188">
    <property type="entry name" value="FAD/NAD-bd_sf"/>
</dbReference>
<accession>A0A381U8G9</accession>
<dbReference type="PANTHER" id="PTHR43004">
    <property type="entry name" value="TRK SYSTEM POTASSIUM UPTAKE PROTEIN"/>
    <property type="match status" value="1"/>
</dbReference>
<evidence type="ECO:0000313" key="6">
    <source>
        <dbReference type="EMBL" id="SVA23667.1"/>
    </source>
</evidence>
<dbReference type="PRINTS" id="PR00420">
    <property type="entry name" value="RNGMNOXGNASE"/>
</dbReference>
<evidence type="ECO:0000256" key="3">
    <source>
        <dbReference type="ARBA" id="ARBA00022827"/>
    </source>
</evidence>
<comment type="cofactor">
    <cofactor evidence="1">
        <name>FAD</name>
        <dbReference type="ChEBI" id="CHEBI:57692"/>
    </cofactor>
</comment>
<feature type="domain" description="FAD-binding" evidence="5">
    <location>
        <begin position="25"/>
        <end position="199"/>
    </location>
</feature>
<evidence type="ECO:0000256" key="4">
    <source>
        <dbReference type="SAM" id="MobiDB-lite"/>
    </source>
</evidence>
<dbReference type="Gene3D" id="3.50.50.60">
    <property type="entry name" value="FAD/NAD(P)-binding domain"/>
    <property type="match status" value="1"/>
</dbReference>
<dbReference type="InterPro" id="IPR050641">
    <property type="entry name" value="RIFMO-like"/>
</dbReference>
<feature type="non-terminal residue" evidence="6">
    <location>
        <position position="202"/>
    </location>
</feature>